<dbReference type="Proteomes" id="UP001341840">
    <property type="component" value="Unassembled WGS sequence"/>
</dbReference>
<comment type="pathway">
    <text evidence="4">Protein modification; protein ubiquitination.</text>
</comment>
<dbReference type="PANTHER" id="PTHR11685">
    <property type="entry name" value="RBR FAMILY RING FINGER AND IBR DOMAIN-CONTAINING"/>
    <property type="match status" value="1"/>
</dbReference>
<comment type="function">
    <text evidence="3">Might act as an E3 ubiquitin-protein ligase, or as part of E3 complex, which accepts ubiquitin from specific E2 ubiquitin-conjugating enzymes and then transfers it to substrates.</text>
</comment>
<protein>
    <recommendedName>
        <fullName evidence="6">RBR-type E3 ubiquitin transferase</fullName>
        <ecNumber evidence="6">2.3.2.31</ecNumber>
    </recommendedName>
</protein>
<evidence type="ECO:0000256" key="2">
    <source>
        <dbReference type="ARBA" id="ARBA00001947"/>
    </source>
</evidence>
<dbReference type="InterPro" id="IPR044066">
    <property type="entry name" value="TRIAD_supradom"/>
</dbReference>
<sequence>MTSVPHSIQNPNPQNTINLRKRRKISENEKVDSTTTNANTDTDDDKHFYCKICTETKAKKERFTITGCNHSFCIDCTVKYVSSKVYQMIQVKIHCPFCMDHFLNVDDCRKILPKEVFDLWGKKLCEAEIPESDKFYCPFKDCSALMIDDGDDGNGRKLRRKFECPHCDRMFCSQCRVAWHHGIRCKEFQNRVGKDKRKKDDEDDVVMKMAKKKRWQRCPNCKFYVEKTAGCKHMNCRCGEIFCYKCGESYKNDDVLVGDIGSGKTSLALRFVKGLFFHNQDTFVKAKKWVEELQMHVTSLNELKLLQDGEQFAHESGMFYIETSANIRENINELFYETAKRLAKAYAPKLIGMKLNNEMQDRRRRFFCCSV</sequence>
<keyword evidence="12" id="KW-0862">Zinc</keyword>
<dbReference type="SMART" id="SM00184">
    <property type="entry name" value="RING"/>
    <property type="match status" value="1"/>
</dbReference>
<evidence type="ECO:0000256" key="6">
    <source>
        <dbReference type="ARBA" id="ARBA00012251"/>
    </source>
</evidence>
<dbReference type="EC" id="2.3.2.31" evidence="6"/>
<dbReference type="PROSITE" id="PS50089">
    <property type="entry name" value="ZF_RING_2"/>
    <property type="match status" value="1"/>
</dbReference>
<dbReference type="SUPFAM" id="SSF52540">
    <property type="entry name" value="P-loop containing nucleoside triphosphate hydrolases"/>
    <property type="match status" value="1"/>
</dbReference>
<keyword evidence="7" id="KW-0808">Transferase</keyword>
<dbReference type="SMART" id="SM00647">
    <property type="entry name" value="IBR"/>
    <property type="match status" value="2"/>
</dbReference>
<comment type="similarity">
    <text evidence="5">Belongs to the RBR family. Ariadne subfamily.</text>
</comment>
<keyword evidence="11" id="KW-0833">Ubl conjugation pathway</keyword>
<evidence type="ECO:0000259" key="15">
    <source>
        <dbReference type="PROSITE" id="PS51873"/>
    </source>
</evidence>
<evidence type="ECO:0000256" key="4">
    <source>
        <dbReference type="ARBA" id="ARBA00004906"/>
    </source>
</evidence>
<dbReference type="InterPro" id="IPR031127">
    <property type="entry name" value="E3_UB_ligase_RBR"/>
</dbReference>
<keyword evidence="9" id="KW-0677">Repeat</keyword>
<dbReference type="SMART" id="SM00175">
    <property type="entry name" value="RAB"/>
    <property type="match status" value="1"/>
</dbReference>
<evidence type="ECO:0000256" key="8">
    <source>
        <dbReference type="ARBA" id="ARBA00022723"/>
    </source>
</evidence>
<dbReference type="Pfam" id="PF01485">
    <property type="entry name" value="IBR"/>
    <property type="match status" value="2"/>
</dbReference>
<dbReference type="EMBL" id="JASCZI010030259">
    <property type="protein sequence ID" value="MED6120056.1"/>
    <property type="molecule type" value="Genomic_DNA"/>
</dbReference>
<evidence type="ECO:0000313" key="16">
    <source>
        <dbReference type="EMBL" id="MED6120056.1"/>
    </source>
</evidence>
<proteinExistence type="inferred from homology"/>
<dbReference type="Gene3D" id="1.20.120.1750">
    <property type="match status" value="1"/>
</dbReference>
<dbReference type="InterPro" id="IPR001841">
    <property type="entry name" value="Znf_RING"/>
</dbReference>
<dbReference type="InterPro" id="IPR002867">
    <property type="entry name" value="IBR_dom"/>
</dbReference>
<evidence type="ECO:0000256" key="10">
    <source>
        <dbReference type="ARBA" id="ARBA00022771"/>
    </source>
</evidence>
<reference evidence="16 17" key="1">
    <citation type="journal article" date="2023" name="Plants (Basel)">
        <title>Bridging the Gap: Combining Genomics and Transcriptomics Approaches to Understand Stylosanthes scabra, an Orphan Legume from the Brazilian Caatinga.</title>
        <authorList>
            <person name="Ferreira-Neto J.R.C."/>
            <person name="da Silva M.D."/>
            <person name="Binneck E."/>
            <person name="de Melo N.F."/>
            <person name="da Silva R.H."/>
            <person name="de Melo A.L.T.M."/>
            <person name="Pandolfi V."/>
            <person name="Bustamante F.O."/>
            <person name="Brasileiro-Vidal A.C."/>
            <person name="Benko-Iseppon A.M."/>
        </authorList>
    </citation>
    <scope>NUCLEOTIDE SEQUENCE [LARGE SCALE GENOMIC DNA]</scope>
    <source>
        <tissue evidence="16">Leaves</tissue>
    </source>
</reference>
<keyword evidence="17" id="KW-1185">Reference proteome</keyword>
<gene>
    <name evidence="16" type="ORF">PIB30_017505</name>
</gene>
<dbReference type="SUPFAM" id="SSF57850">
    <property type="entry name" value="RING/U-box"/>
    <property type="match status" value="3"/>
</dbReference>
<dbReference type="InterPro" id="IPR013083">
    <property type="entry name" value="Znf_RING/FYVE/PHD"/>
</dbReference>
<evidence type="ECO:0000256" key="5">
    <source>
        <dbReference type="ARBA" id="ARBA00005884"/>
    </source>
</evidence>
<dbReference type="CDD" id="cd22584">
    <property type="entry name" value="Rcat_RBR_unk"/>
    <property type="match status" value="1"/>
</dbReference>
<dbReference type="Gene3D" id="3.30.40.10">
    <property type="entry name" value="Zinc/RING finger domain, C3HC4 (zinc finger)"/>
    <property type="match status" value="1"/>
</dbReference>
<comment type="catalytic activity">
    <reaction evidence="1">
        <text>[E2 ubiquitin-conjugating enzyme]-S-ubiquitinyl-L-cysteine + [acceptor protein]-L-lysine = [E2 ubiquitin-conjugating enzyme]-L-cysteine + [acceptor protein]-N(6)-ubiquitinyl-L-lysine.</text>
        <dbReference type="EC" id="2.3.2.31"/>
    </reaction>
</comment>
<comment type="cofactor">
    <cofactor evidence="2">
        <name>Zn(2+)</name>
        <dbReference type="ChEBI" id="CHEBI:29105"/>
    </cofactor>
</comment>
<keyword evidence="8" id="KW-0479">Metal-binding</keyword>
<evidence type="ECO:0000256" key="1">
    <source>
        <dbReference type="ARBA" id="ARBA00001798"/>
    </source>
</evidence>
<evidence type="ECO:0000256" key="3">
    <source>
        <dbReference type="ARBA" id="ARBA00003976"/>
    </source>
</evidence>
<dbReference type="InterPro" id="IPR018957">
    <property type="entry name" value="Znf_C3HC4_RING-type"/>
</dbReference>
<evidence type="ECO:0000256" key="13">
    <source>
        <dbReference type="PROSITE-ProRule" id="PRU00175"/>
    </source>
</evidence>
<evidence type="ECO:0000313" key="17">
    <source>
        <dbReference type="Proteomes" id="UP001341840"/>
    </source>
</evidence>
<evidence type="ECO:0000256" key="9">
    <source>
        <dbReference type="ARBA" id="ARBA00022737"/>
    </source>
</evidence>
<dbReference type="InterPro" id="IPR027417">
    <property type="entry name" value="P-loop_NTPase"/>
</dbReference>
<name>A0ABU6R7W9_9FABA</name>
<comment type="caution">
    <text evidence="16">The sequence shown here is derived from an EMBL/GenBank/DDBJ whole genome shotgun (WGS) entry which is preliminary data.</text>
</comment>
<dbReference type="CDD" id="cd22582">
    <property type="entry name" value="BRcat_RBR_unk"/>
    <property type="match status" value="1"/>
</dbReference>
<evidence type="ECO:0000256" key="11">
    <source>
        <dbReference type="ARBA" id="ARBA00022786"/>
    </source>
</evidence>
<keyword evidence="10 13" id="KW-0863">Zinc-finger</keyword>
<evidence type="ECO:0000256" key="12">
    <source>
        <dbReference type="ARBA" id="ARBA00022833"/>
    </source>
</evidence>
<organism evidence="16 17">
    <name type="scientific">Stylosanthes scabra</name>
    <dbReference type="NCBI Taxonomy" id="79078"/>
    <lineage>
        <taxon>Eukaryota</taxon>
        <taxon>Viridiplantae</taxon>
        <taxon>Streptophyta</taxon>
        <taxon>Embryophyta</taxon>
        <taxon>Tracheophyta</taxon>
        <taxon>Spermatophyta</taxon>
        <taxon>Magnoliopsida</taxon>
        <taxon>eudicotyledons</taxon>
        <taxon>Gunneridae</taxon>
        <taxon>Pentapetalae</taxon>
        <taxon>rosids</taxon>
        <taxon>fabids</taxon>
        <taxon>Fabales</taxon>
        <taxon>Fabaceae</taxon>
        <taxon>Papilionoideae</taxon>
        <taxon>50 kb inversion clade</taxon>
        <taxon>dalbergioids sensu lato</taxon>
        <taxon>Dalbergieae</taxon>
        <taxon>Pterocarpus clade</taxon>
        <taxon>Stylosanthes</taxon>
    </lineage>
</organism>
<evidence type="ECO:0000256" key="7">
    <source>
        <dbReference type="ARBA" id="ARBA00022679"/>
    </source>
</evidence>
<accession>A0ABU6R7W9</accession>
<feature type="domain" description="RING-type" evidence="15">
    <location>
        <begin position="46"/>
        <end position="267"/>
    </location>
</feature>
<dbReference type="Pfam" id="PF00097">
    <property type="entry name" value="zf-C3HC4"/>
    <property type="match status" value="1"/>
</dbReference>
<dbReference type="PROSITE" id="PS51873">
    <property type="entry name" value="TRIAD"/>
    <property type="match status" value="1"/>
</dbReference>
<evidence type="ECO:0000259" key="14">
    <source>
        <dbReference type="PROSITE" id="PS50089"/>
    </source>
</evidence>
<feature type="domain" description="RING-type" evidence="14">
    <location>
        <begin position="50"/>
        <end position="98"/>
    </location>
</feature>